<name>A0A2Y9APS8_9MICO</name>
<evidence type="ECO:0000256" key="6">
    <source>
        <dbReference type="SAM" id="Phobius"/>
    </source>
</evidence>
<dbReference type="EMBL" id="UETB01000017">
    <property type="protein sequence ID" value="SSA46414.1"/>
    <property type="molecule type" value="Genomic_DNA"/>
</dbReference>
<feature type="transmembrane region" description="Helical" evidence="6">
    <location>
        <begin position="393"/>
        <end position="414"/>
    </location>
</feature>
<protein>
    <submittedName>
        <fullName evidence="8">FtsX-like permease family protein</fullName>
    </submittedName>
</protein>
<comment type="subcellular location">
    <subcellularLocation>
        <location evidence="1">Cell membrane</location>
        <topology evidence="1">Multi-pass membrane protein</topology>
    </subcellularLocation>
</comment>
<proteinExistence type="predicted"/>
<sequence>MRAPRLLLRRGRAQRGALLTLLVLTATVAAILAGSVGYTRAAGVATVRAALTEAAPHEAGVQVRTRLAGDPEAQDAAVRAAVSELLGPGTDVSRSLWSEAVGAAAGGQELRVVLAELPAGDGVVLADGELPGPREVLVPEQAAAETGLTTGGEIVVDGVTLTVAGTWQPGDERAWFTGPSVEDAVGPLLTDAGTVRDAVSAPFARWTVQPRAELLTVADLPGLADGLARLDFTLGDDDAVAVRGLTVAGELAATIDDLRAATATAAAVGLVPVALLGVVSVVALVQVVRLLGQTRARETEILVARGAAVRQVTAWSAAELAAVALVGGAVGTAVAAVVVGRLDGGEAQRGVIVATGVVVALVTALTGTAVAGLQARAIARRRVADRSGRLRGAAAVGTVVLCGAAAVLSAWQLLRHGTPLLDDGGADVLAVVSLGAVLGFLAVLALALLGPLARGAARLRERERGLAGVLATRQVSRRVRAYAVPLVLVVLAVGATTVASSFAGATATQREHVAALATGTDVRVAVPAGATSRQAVPQALSAAPYRELAGVTAAGTVLRSGGTFGELPVAVTALDAARLDELAHLPDGPAVPDAAAGLAPAAWGVPLPAGAQTLDLTLRAHLGTSATAREVEAELLADARQYYVEGLGMSEEEADAALAEDAARDEEEHGLELAAWVADADGGLSMLEGGRLPADPDGGGDGLLGPEPSEHTLRLELPGSGEHRLVALDLALAGPDLGSDVSVEVTALTADGAAVGLGDEQWRPAAALDEVDLEPQGTIGVAGGLGWDLPPDAEVRLVPGGAAPAVPAVLTSHLAASADLRDGDTATVALGGAAVDVTVSDVVDAVPGGLEEDAVLLDLGALGAHVLGRHASPLLPGEVWLAVEDGADHTGVADAAAALAGPEAAVEIAGEGLSDSAGSVRQTFWTVAAGAALLALTGVAAVVLSLARERRGEVVVLRALGLPAAGQARTRAAELLGVGALGVLLGVLAGWAASVVLVPTLARAAATQPSPLPLGGRLDVLPALGVLAVLVGGLAVVAAVLGARVRSQALDAEYREEVR</sequence>
<dbReference type="Proteomes" id="UP000250222">
    <property type="component" value="Unassembled WGS sequence"/>
</dbReference>
<evidence type="ECO:0000313" key="9">
    <source>
        <dbReference type="Proteomes" id="UP000250222"/>
    </source>
</evidence>
<keyword evidence="4 6" id="KW-1133">Transmembrane helix</keyword>
<dbReference type="GO" id="GO:0005886">
    <property type="term" value="C:plasma membrane"/>
    <property type="evidence" value="ECO:0007669"/>
    <property type="project" value="UniProtKB-SubCell"/>
</dbReference>
<feature type="transmembrane region" description="Helical" evidence="6">
    <location>
        <begin position="924"/>
        <end position="947"/>
    </location>
</feature>
<feature type="transmembrane region" description="Helical" evidence="6">
    <location>
        <begin position="482"/>
        <end position="503"/>
    </location>
</feature>
<evidence type="ECO:0000256" key="5">
    <source>
        <dbReference type="ARBA" id="ARBA00023136"/>
    </source>
</evidence>
<feature type="transmembrane region" description="Helical" evidence="6">
    <location>
        <begin position="426"/>
        <end position="452"/>
    </location>
</feature>
<feature type="transmembrane region" description="Helical" evidence="6">
    <location>
        <begin position="351"/>
        <end position="373"/>
    </location>
</feature>
<feature type="transmembrane region" description="Helical" evidence="6">
    <location>
        <begin position="1020"/>
        <end position="1041"/>
    </location>
</feature>
<dbReference type="InterPro" id="IPR038766">
    <property type="entry name" value="Membrane_comp_ABC_pdt"/>
</dbReference>
<dbReference type="Pfam" id="PF02687">
    <property type="entry name" value="FtsX"/>
    <property type="match status" value="1"/>
</dbReference>
<evidence type="ECO:0000256" key="1">
    <source>
        <dbReference type="ARBA" id="ARBA00004651"/>
    </source>
</evidence>
<dbReference type="OrthoDB" id="3719151at2"/>
<feature type="transmembrane region" description="Helical" evidence="6">
    <location>
        <begin position="312"/>
        <end position="339"/>
    </location>
</feature>
<evidence type="ECO:0000256" key="4">
    <source>
        <dbReference type="ARBA" id="ARBA00022989"/>
    </source>
</evidence>
<dbReference type="RefSeq" id="WP_110853654.1">
    <property type="nucleotide sequence ID" value="NZ_QKLZ01000017.1"/>
</dbReference>
<feature type="transmembrane region" description="Helical" evidence="6">
    <location>
        <begin position="975"/>
        <end position="1000"/>
    </location>
</feature>
<gene>
    <name evidence="8" type="ORF">SAMN05216184_11736</name>
</gene>
<organism evidence="8 9">
    <name type="scientific">Georgenia satyanarayanai</name>
    <dbReference type="NCBI Taxonomy" id="860221"/>
    <lineage>
        <taxon>Bacteria</taxon>
        <taxon>Bacillati</taxon>
        <taxon>Actinomycetota</taxon>
        <taxon>Actinomycetes</taxon>
        <taxon>Micrococcales</taxon>
        <taxon>Bogoriellaceae</taxon>
        <taxon>Georgenia</taxon>
    </lineage>
</organism>
<feature type="transmembrane region" description="Helical" evidence="6">
    <location>
        <begin position="265"/>
        <end position="291"/>
    </location>
</feature>
<reference evidence="8 9" key="1">
    <citation type="submission" date="2016-10" db="EMBL/GenBank/DDBJ databases">
        <authorList>
            <person name="Cai Z."/>
        </authorList>
    </citation>
    <scope>NUCLEOTIDE SEQUENCE [LARGE SCALE GENOMIC DNA]</scope>
    <source>
        <strain evidence="8 9">CGMCC 1.10826</strain>
    </source>
</reference>
<accession>A0A2Y9APS8</accession>
<dbReference type="InterPro" id="IPR003838">
    <property type="entry name" value="ABC3_permease_C"/>
</dbReference>
<keyword evidence="2" id="KW-1003">Cell membrane</keyword>
<evidence type="ECO:0000313" key="8">
    <source>
        <dbReference type="EMBL" id="SSA46414.1"/>
    </source>
</evidence>
<keyword evidence="9" id="KW-1185">Reference proteome</keyword>
<feature type="domain" description="ABC3 transporter permease C-terminal" evidence="7">
    <location>
        <begin position="926"/>
        <end position="1041"/>
    </location>
</feature>
<dbReference type="PANTHER" id="PTHR30287:SF1">
    <property type="entry name" value="INNER MEMBRANE PROTEIN"/>
    <property type="match status" value="1"/>
</dbReference>
<evidence type="ECO:0000256" key="3">
    <source>
        <dbReference type="ARBA" id="ARBA00022692"/>
    </source>
</evidence>
<dbReference type="PANTHER" id="PTHR30287">
    <property type="entry name" value="MEMBRANE COMPONENT OF PREDICTED ABC SUPERFAMILY METABOLITE UPTAKE TRANSPORTER"/>
    <property type="match status" value="1"/>
</dbReference>
<keyword evidence="5 6" id="KW-0472">Membrane</keyword>
<evidence type="ECO:0000259" key="7">
    <source>
        <dbReference type="Pfam" id="PF02687"/>
    </source>
</evidence>
<evidence type="ECO:0000256" key="2">
    <source>
        <dbReference type="ARBA" id="ARBA00022475"/>
    </source>
</evidence>
<dbReference type="AlphaFoldDB" id="A0A2Y9APS8"/>
<keyword evidence="3 6" id="KW-0812">Transmembrane</keyword>